<dbReference type="Proteomes" id="UP000233551">
    <property type="component" value="Unassembled WGS sequence"/>
</dbReference>
<evidence type="ECO:0000313" key="2">
    <source>
        <dbReference type="EMBL" id="PKI50620.1"/>
    </source>
</evidence>
<accession>A0A2I0J3U6</accession>
<evidence type="ECO:0000256" key="1">
    <source>
        <dbReference type="SAM" id="SignalP"/>
    </source>
</evidence>
<dbReference type="EMBL" id="PGOL01002093">
    <property type="protein sequence ID" value="PKI50620.1"/>
    <property type="molecule type" value="Genomic_DNA"/>
</dbReference>
<keyword evidence="3" id="KW-1185">Reference proteome</keyword>
<dbReference type="AlphaFoldDB" id="A0A2I0J3U6"/>
<proteinExistence type="predicted"/>
<gene>
    <name evidence="2" type="ORF">CRG98_029007</name>
</gene>
<name>A0A2I0J3U6_PUNGR</name>
<keyword evidence="1" id="KW-0732">Signal</keyword>
<organism evidence="2 3">
    <name type="scientific">Punica granatum</name>
    <name type="common">Pomegranate</name>
    <dbReference type="NCBI Taxonomy" id="22663"/>
    <lineage>
        <taxon>Eukaryota</taxon>
        <taxon>Viridiplantae</taxon>
        <taxon>Streptophyta</taxon>
        <taxon>Embryophyta</taxon>
        <taxon>Tracheophyta</taxon>
        <taxon>Spermatophyta</taxon>
        <taxon>Magnoliopsida</taxon>
        <taxon>eudicotyledons</taxon>
        <taxon>Gunneridae</taxon>
        <taxon>Pentapetalae</taxon>
        <taxon>rosids</taxon>
        <taxon>malvids</taxon>
        <taxon>Myrtales</taxon>
        <taxon>Lythraceae</taxon>
        <taxon>Punica</taxon>
    </lineage>
</organism>
<feature type="chain" id="PRO_5014123704" description="Secreted protein" evidence="1">
    <location>
        <begin position="17"/>
        <end position="110"/>
    </location>
</feature>
<comment type="caution">
    <text evidence="2">The sequence shown here is derived from an EMBL/GenBank/DDBJ whole genome shotgun (WGS) entry which is preliminary data.</text>
</comment>
<evidence type="ECO:0000313" key="3">
    <source>
        <dbReference type="Proteomes" id="UP000233551"/>
    </source>
</evidence>
<sequence>MTLQGFSIFFLQVVGASWVATTIVIDSLTATEITDNLDCRGGGHRRGLHPSEIEIALDLDFREVGGPNWSLPLLSIWVTSNFSGCQRSIKAVVGVNEPVTPSSSFADWHL</sequence>
<reference evidence="2 3" key="1">
    <citation type="submission" date="2017-11" db="EMBL/GenBank/DDBJ databases">
        <title>De-novo sequencing of pomegranate (Punica granatum L.) genome.</title>
        <authorList>
            <person name="Akparov Z."/>
            <person name="Amiraslanov A."/>
            <person name="Hajiyeva S."/>
            <person name="Abbasov M."/>
            <person name="Kaur K."/>
            <person name="Hamwieh A."/>
            <person name="Solovyev V."/>
            <person name="Salamov A."/>
            <person name="Braich B."/>
            <person name="Kosarev P."/>
            <person name="Mahmoud A."/>
            <person name="Hajiyev E."/>
            <person name="Babayeva S."/>
            <person name="Izzatullayeva V."/>
            <person name="Mammadov A."/>
            <person name="Mammadov A."/>
            <person name="Sharifova S."/>
            <person name="Ojaghi J."/>
            <person name="Eynullazada K."/>
            <person name="Bayramov B."/>
            <person name="Abdulazimova A."/>
            <person name="Shahmuradov I."/>
        </authorList>
    </citation>
    <scope>NUCLEOTIDE SEQUENCE [LARGE SCALE GENOMIC DNA]</scope>
    <source>
        <strain evidence="3">cv. AG2017</strain>
        <tissue evidence="2">Leaf</tissue>
    </source>
</reference>
<evidence type="ECO:0008006" key="4">
    <source>
        <dbReference type="Google" id="ProtNLM"/>
    </source>
</evidence>
<protein>
    <recommendedName>
        <fullName evidence="4">Secreted protein</fullName>
    </recommendedName>
</protein>
<feature type="signal peptide" evidence="1">
    <location>
        <begin position="1"/>
        <end position="16"/>
    </location>
</feature>